<dbReference type="InterPro" id="IPR014710">
    <property type="entry name" value="RmlC-like_jellyroll"/>
</dbReference>
<dbReference type="GO" id="GO:0005829">
    <property type="term" value="C:cytosol"/>
    <property type="evidence" value="ECO:0007669"/>
    <property type="project" value="TreeGrafter"/>
</dbReference>
<proteinExistence type="predicted"/>
<dbReference type="AlphaFoldDB" id="A0AAE9XW30"/>
<dbReference type="InterPro" id="IPR010982">
    <property type="entry name" value="Lambda_DNA-bd_dom_sf"/>
</dbReference>
<evidence type="ECO:0000259" key="2">
    <source>
        <dbReference type="PROSITE" id="PS50943"/>
    </source>
</evidence>
<dbReference type="EMBL" id="CP116805">
    <property type="protein sequence ID" value="WCL55248.1"/>
    <property type="molecule type" value="Genomic_DNA"/>
</dbReference>
<dbReference type="SUPFAM" id="SSF51182">
    <property type="entry name" value="RmlC-like cupins"/>
    <property type="match status" value="1"/>
</dbReference>
<keyword evidence="1" id="KW-0238">DNA-binding</keyword>
<evidence type="ECO:0000313" key="3">
    <source>
        <dbReference type="EMBL" id="WCL55248.1"/>
    </source>
</evidence>
<accession>A0AAE9XW30</accession>
<dbReference type="CDD" id="cd02209">
    <property type="entry name" value="cupin_XRE_C"/>
    <property type="match status" value="1"/>
</dbReference>
<dbReference type="KEGG" id="gso:PH603_05695"/>
<dbReference type="InterPro" id="IPR013096">
    <property type="entry name" value="Cupin_2"/>
</dbReference>
<dbReference type="CDD" id="cd00093">
    <property type="entry name" value="HTH_XRE"/>
    <property type="match status" value="1"/>
</dbReference>
<gene>
    <name evidence="3" type="ORF">PH603_05695</name>
</gene>
<sequence>METIREIMAAHPGITLRDIRTERAMTLKELAEKSGIPVSTLSKLENGKMTMTYDKLVRIGIGLGVDLGRLLSTPHTEARPAPSALGRRCVTRAGKETSVLYKKHRHFYPASELLNKQMVPMIIDVKARTMEEIGGLLRHTGEEFLYVLEGTMELHSELYTPLKLSAGDSVYFDSGMAHAYILAGESPCRVLAVCAGAGVDALAEAVLNTTGHGEDSGESDD</sequence>
<dbReference type="Gene3D" id="2.60.120.10">
    <property type="entry name" value="Jelly Rolls"/>
    <property type="match status" value="1"/>
</dbReference>
<keyword evidence="4" id="KW-1185">Reference proteome</keyword>
<dbReference type="PANTHER" id="PTHR46797:SF20">
    <property type="entry name" value="BLR4304 PROTEIN"/>
    <property type="match status" value="1"/>
</dbReference>
<dbReference type="Proteomes" id="UP001217500">
    <property type="component" value="Chromosome"/>
</dbReference>
<reference evidence="3" key="1">
    <citation type="submission" date="2023-01" db="EMBL/GenBank/DDBJ databases">
        <title>The genome sequence of Kordiimonadaceae bacterium 6D33.</title>
        <authorList>
            <person name="Liu Y."/>
        </authorList>
    </citation>
    <scope>NUCLEOTIDE SEQUENCE</scope>
    <source>
        <strain evidence="3">6D33</strain>
    </source>
</reference>
<protein>
    <submittedName>
        <fullName evidence="3">XRE family transcriptional regulator</fullName>
    </submittedName>
</protein>
<dbReference type="SUPFAM" id="SSF47413">
    <property type="entry name" value="lambda repressor-like DNA-binding domains"/>
    <property type="match status" value="1"/>
</dbReference>
<dbReference type="InterPro" id="IPR001387">
    <property type="entry name" value="Cro/C1-type_HTH"/>
</dbReference>
<evidence type="ECO:0000256" key="1">
    <source>
        <dbReference type="ARBA" id="ARBA00023125"/>
    </source>
</evidence>
<dbReference type="GO" id="GO:0003677">
    <property type="term" value="F:DNA binding"/>
    <property type="evidence" value="ECO:0007669"/>
    <property type="project" value="UniProtKB-KW"/>
</dbReference>
<dbReference type="Pfam" id="PF07883">
    <property type="entry name" value="Cupin_2"/>
    <property type="match status" value="1"/>
</dbReference>
<dbReference type="PROSITE" id="PS50943">
    <property type="entry name" value="HTH_CROC1"/>
    <property type="match status" value="1"/>
</dbReference>
<dbReference type="InterPro" id="IPR011051">
    <property type="entry name" value="RmlC_Cupin_sf"/>
</dbReference>
<evidence type="ECO:0000313" key="4">
    <source>
        <dbReference type="Proteomes" id="UP001217500"/>
    </source>
</evidence>
<dbReference type="Pfam" id="PF01381">
    <property type="entry name" value="HTH_3"/>
    <property type="match status" value="1"/>
</dbReference>
<dbReference type="Gene3D" id="1.10.260.40">
    <property type="entry name" value="lambda repressor-like DNA-binding domains"/>
    <property type="match status" value="1"/>
</dbReference>
<dbReference type="PANTHER" id="PTHR46797">
    <property type="entry name" value="HTH-TYPE TRANSCRIPTIONAL REGULATOR"/>
    <property type="match status" value="1"/>
</dbReference>
<dbReference type="GO" id="GO:0003700">
    <property type="term" value="F:DNA-binding transcription factor activity"/>
    <property type="evidence" value="ECO:0007669"/>
    <property type="project" value="TreeGrafter"/>
</dbReference>
<feature type="domain" description="HTH cro/C1-type" evidence="2">
    <location>
        <begin position="16"/>
        <end position="70"/>
    </location>
</feature>
<name>A0AAE9XW30_9PROT</name>
<dbReference type="InterPro" id="IPR050807">
    <property type="entry name" value="TransReg_Diox_bact_type"/>
</dbReference>
<dbReference type="RefSeq" id="WP_289505031.1">
    <property type="nucleotide sequence ID" value="NZ_CP116805.1"/>
</dbReference>
<dbReference type="SMART" id="SM00530">
    <property type="entry name" value="HTH_XRE"/>
    <property type="match status" value="1"/>
</dbReference>
<organism evidence="3 4">
    <name type="scientific">Gimibacter soli</name>
    <dbReference type="NCBI Taxonomy" id="3024400"/>
    <lineage>
        <taxon>Bacteria</taxon>
        <taxon>Pseudomonadati</taxon>
        <taxon>Pseudomonadota</taxon>
        <taxon>Alphaproteobacteria</taxon>
        <taxon>Kordiimonadales</taxon>
        <taxon>Temperatibacteraceae</taxon>
        <taxon>Gimibacter</taxon>
    </lineage>
</organism>